<dbReference type="Proteomes" id="UP000522262">
    <property type="component" value="Unassembled WGS sequence"/>
</dbReference>
<reference evidence="2 3" key="1">
    <citation type="submission" date="2020-05" db="EMBL/GenBank/DDBJ databases">
        <title>Identification and distribution of gene clusters putatively required for synthesis of sphingolipid metabolism inhibitors in phylogenetically diverse species of the filamentous fungus Fusarium.</title>
        <authorList>
            <person name="Kim H.-S."/>
            <person name="Busman M."/>
            <person name="Brown D.W."/>
            <person name="Divon H."/>
            <person name="Uhlig S."/>
            <person name="Proctor R.H."/>
        </authorList>
    </citation>
    <scope>NUCLEOTIDE SEQUENCE [LARGE SCALE GENOMIC DNA]</scope>
    <source>
        <strain evidence="2 3">NRRL 53147</strain>
    </source>
</reference>
<proteinExistence type="predicted"/>
<protein>
    <submittedName>
        <fullName evidence="2">Oxoglutarate iron-dependent oxygenase</fullName>
    </submittedName>
</protein>
<evidence type="ECO:0000313" key="2">
    <source>
        <dbReference type="EMBL" id="KAF5558932.1"/>
    </source>
</evidence>
<dbReference type="InterPro" id="IPR046676">
    <property type="entry name" value="DUF6546"/>
</dbReference>
<dbReference type="SUPFAM" id="SSF81383">
    <property type="entry name" value="F-box domain"/>
    <property type="match status" value="1"/>
</dbReference>
<dbReference type="Pfam" id="PF20183">
    <property type="entry name" value="DUF6546"/>
    <property type="match status" value="1"/>
</dbReference>
<evidence type="ECO:0000313" key="3">
    <source>
        <dbReference type="Proteomes" id="UP000522262"/>
    </source>
</evidence>
<dbReference type="EMBL" id="JAAOAM010000004">
    <property type="protein sequence ID" value="KAF5558932.1"/>
    <property type="molecule type" value="Genomic_DNA"/>
</dbReference>
<gene>
    <name evidence="2" type="ORF">FMEXI_127</name>
</gene>
<keyword evidence="3" id="KW-1185">Reference proteome</keyword>
<comment type="caution">
    <text evidence="2">The sequence shown here is derived from an EMBL/GenBank/DDBJ whole genome shotgun (WGS) entry which is preliminary data.</text>
</comment>
<feature type="domain" description="DUF6546" evidence="1">
    <location>
        <begin position="307"/>
        <end position="477"/>
    </location>
</feature>
<organism evidence="2 3">
    <name type="scientific">Fusarium mexicanum</name>
    <dbReference type="NCBI Taxonomy" id="751941"/>
    <lineage>
        <taxon>Eukaryota</taxon>
        <taxon>Fungi</taxon>
        <taxon>Dikarya</taxon>
        <taxon>Ascomycota</taxon>
        <taxon>Pezizomycotina</taxon>
        <taxon>Sordariomycetes</taxon>
        <taxon>Hypocreomycetidae</taxon>
        <taxon>Hypocreales</taxon>
        <taxon>Nectriaceae</taxon>
        <taxon>Fusarium</taxon>
        <taxon>Fusarium fujikuroi species complex</taxon>
    </lineage>
</organism>
<evidence type="ECO:0000259" key="1">
    <source>
        <dbReference type="Pfam" id="PF20183"/>
    </source>
</evidence>
<sequence>MAQCISRFRLAQPPQQVTRDTTPPLAGVTSWNRLPQDIQRYILDSLFHQYPRRRYIYAAVCREWRTFMEGRTFRNLTICQHGVMGLARLSAQPRAAIQHLWFNIELMDTNCRDCFAANIQPSPTFNRSVAPGPTTVPTPVPNPEHVLYQLFKILSFWDCTERGLTLEFNAHDVLEQAHWLKNWFIGCPGESHRIPVLTVDPRHDWRTVTVDDVAKAMDACFRPLSLTYDMKIPLADAVTKFVIRRYCRNRFRPSDIARLVNACPRLLHLHLETWAHSNASDIISQHPTNGGQEYDLIANIHPSTLRTLTESENTKQFAARSLDLEVLSVSFMTSAEDFFARCQSDWTWKNLQTIILTTRQFIHDMGSEVVSALLQDAARVALCMPRLETMVLWNASRMNHATSFTYHHRTKVATITWCSTVDLDFDNHTVQAWKEVARKQGQPYPYFWSEKRRIQRAEIISLGHAIRLLELPSQVIDPESRRQIEKEYEVPNIPAIHHTPL</sequence>
<name>A0A8H5JQB3_9HYPO</name>
<dbReference type="AlphaFoldDB" id="A0A8H5JQB3"/>
<dbReference type="InterPro" id="IPR036047">
    <property type="entry name" value="F-box-like_dom_sf"/>
</dbReference>
<accession>A0A8H5JQB3</accession>